<dbReference type="Gene3D" id="3.30.420.10">
    <property type="entry name" value="Ribonuclease H-like superfamily/Ribonuclease H"/>
    <property type="match status" value="1"/>
</dbReference>
<dbReference type="OrthoDB" id="10049357at2759"/>
<dbReference type="PANTHER" id="PTHR47331">
    <property type="entry name" value="PHD-TYPE DOMAIN-CONTAINING PROTEIN"/>
    <property type="match status" value="1"/>
</dbReference>
<gene>
    <name evidence="1" type="primary">AVEN_214187_1</name>
    <name evidence="1" type="ORF">TNIN_216881</name>
</gene>
<accession>A0A8X6YGA3</accession>
<dbReference type="PANTHER" id="PTHR47331:SF1">
    <property type="entry name" value="GAG-LIKE PROTEIN"/>
    <property type="match status" value="1"/>
</dbReference>
<dbReference type="AlphaFoldDB" id="A0A8X6YGA3"/>
<dbReference type="GO" id="GO:0003676">
    <property type="term" value="F:nucleic acid binding"/>
    <property type="evidence" value="ECO:0007669"/>
    <property type="project" value="InterPro"/>
</dbReference>
<name>A0A8X6YGA3_9ARAC</name>
<sequence>MVARSRFMCFDEKHHVILPRRCKFTELLVIREHERIGPCGVSETLTQLRKKYWILKSHKGIHWKFIVERAPWWGEFYERLVKTIKDPLRKILCRTLLTFEELSTILSEVEVIVNHRPLTYMGNDTGEPVLLTPAHFLELG</sequence>
<protein>
    <recommendedName>
        <fullName evidence="3">Integrase catalytic domain-containing protein</fullName>
    </recommendedName>
</protein>
<evidence type="ECO:0008006" key="3">
    <source>
        <dbReference type="Google" id="ProtNLM"/>
    </source>
</evidence>
<keyword evidence="2" id="KW-1185">Reference proteome</keyword>
<comment type="caution">
    <text evidence="1">The sequence shown here is derived from an EMBL/GenBank/DDBJ whole genome shotgun (WGS) entry which is preliminary data.</text>
</comment>
<dbReference type="Proteomes" id="UP000886998">
    <property type="component" value="Unassembled WGS sequence"/>
</dbReference>
<evidence type="ECO:0000313" key="2">
    <source>
        <dbReference type="Proteomes" id="UP000886998"/>
    </source>
</evidence>
<proteinExistence type="predicted"/>
<organism evidence="1 2">
    <name type="scientific">Trichonephila inaurata madagascariensis</name>
    <dbReference type="NCBI Taxonomy" id="2747483"/>
    <lineage>
        <taxon>Eukaryota</taxon>
        <taxon>Metazoa</taxon>
        <taxon>Ecdysozoa</taxon>
        <taxon>Arthropoda</taxon>
        <taxon>Chelicerata</taxon>
        <taxon>Arachnida</taxon>
        <taxon>Araneae</taxon>
        <taxon>Araneomorphae</taxon>
        <taxon>Entelegynae</taxon>
        <taxon>Araneoidea</taxon>
        <taxon>Nephilidae</taxon>
        <taxon>Trichonephila</taxon>
        <taxon>Trichonephila inaurata</taxon>
    </lineage>
</organism>
<evidence type="ECO:0000313" key="1">
    <source>
        <dbReference type="EMBL" id="GFY72400.1"/>
    </source>
</evidence>
<dbReference type="InterPro" id="IPR036397">
    <property type="entry name" value="RNaseH_sf"/>
</dbReference>
<dbReference type="EMBL" id="BMAV01019415">
    <property type="protein sequence ID" value="GFY72400.1"/>
    <property type="molecule type" value="Genomic_DNA"/>
</dbReference>
<dbReference type="InterPro" id="IPR012337">
    <property type="entry name" value="RNaseH-like_sf"/>
</dbReference>
<dbReference type="SUPFAM" id="SSF53098">
    <property type="entry name" value="Ribonuclease H-like"/>
    <property type="match status" value="1"/>
</dbReference>
<reference evidence="1" key="1">
    <citation type="submission" date="2020-08" db="EMBL/GenBank/DDBJ databases">
        <title>Multicomponent nature underlies the extraordinary mechanical properties of spider dragline silk.</title>
        <authorList>
            <person name="Kono N."/>
            <person name="Nakamura H."/>
            <person name="Mori M."/>
            <person name="Yoshida Y."/>
            <person name="Ohtoshi R."/>
            <person name="Malay A.D."/>
            <person name="Moran D.A.P."/>
            <person name="Tomita M."/>
            <person name="Numata K."/>
            <person name="Arakawa K."/>
        </authorList>
    </citation>
    <scope>NUCLEOTIDE SEQUENCE</scope>
</reference>